<feature type="transmembrane region" description="Helical" evidence="8">
    <location>
        <begin position="67"/>
        <end position="84"/>
    </location>
</feature>
<feature type="transmembrane region" description="Helical" evidence="8">
    <location>
        <begin position="90"/>
        <end position="110"/>
    </location>
</feature>
<name>A0A5Y2S2J1_SALER</name>
<evidence type="ECO:0000256" key="8">
    <source>
        <dbReference type="SAM" id="Phobius"/>
    </source>
</evidence>
<keyword evidence="2 7" id="KW-0813">Transport</keyword>
<dbReference type="GO" id="GO:0000271">
    <property type="term" value="P:polysaccharide biosynthetic process"/>
    <property type="evidence" value="ECO:0007669"/>
    <property type="project" value="InterPro"/>
</dbReference>
<evidence type="ECO:0000256" key="5">
    <source>
        <dbReference type="ARBA" id="ARBA00023136"/>
    </source>
</evidence>
<evidence type="ECO:0000313" key="10">
    <source>
        <dbReference type="EMBL" id="ECF6051811.1"/>
    </source>
</evidence>
<evidence type="ECO:0000259" key="9">
    <source>
        <dbReference type="Pfam" id="PF04138"/>
    </source>
</evidence>
<evidence type="ECO:0000256" key="7">
    <source>
        <dbReference type="PIRNR" id="PIRNR006298"/>
    </source>
</evidence>
<evidence type="ECO:0000256" key="3">
    <source>
        <dbReference type="ARBA" id="ARBA00022692"/>
    </source>
</evidence>
<comment type="function">
    <text evidence="6 7">Involved in O antigen modification. Involved in the translocation of bactoprenol-linked glucose across the cytoplasmic membrane.</text>
</comment>
<dbReference type="InterPro" id="IPR016480">
    <property type="entry name" value="Glc_translocase_bactprenl-link"/>
</dbReference>
<evidence type="ECO:0000256" key="2">
    <source>
        <dbReference type="ARBA" id="ARBA00022448"/>
    </source>
</evidence>
<keyword evidence="5 8" id="KW-0472">Membrane</keyword>
<dbReference type="AlphaFoldDB" id="A0A5Y2S2J1"/>
<feature type="transmembrane region" description="Helical" evidence="8">
    <location>
        <begin position="36"/>
        <end position="55"/>
    </location>
</feature>
<comment type="similarity">
    <text evidence="7">Belongs to the gtrA family.</text>
</comment>
<dbReference type="InterPro" id="IPR007267">
    <property type="entry name" value="GtrA_DPMS_TM"/>
</dbReference>
<dbReference type="GO" id="GO:0005886">
    <property type="term" value="C:plasma membrane"/>
    <property type="evidence" value="ECO:0007669"/>
    <property type="project" value="TreeGrafter"/>
</dbReference>
<keyword evidence="3 8" id="KW-0812">Transmembrane</keyword>
<feature type="domain" description="GtrA/DPMS transmembrane" evidence="9">
    <location>
        <begin position="7"/>
        <end position="116"/>
    </location>
</feature>
<sequence>MLKLFAKYTSIGILNTLIHWVVFAACLYGLHTNQALANFSGFVIAVSFSFFANARFTFNASTTTMRYMLYIGFMGTLSAAVGWFADKCAFPPIITLITFSLISLICGFIYSKFIVFRDAK</sequence>
<dbReference type="PROSITE" id="PS51257">
    <property type="entry name" value="PROKAR_LIPOPROTEIN"/>
    <property type="match status" value="1"/>
</dbReference>
<dbReference type="InterPro" id="IPR051401">
    <property type="entry name" value="GtrA_CellWall_Glycosyl"/>
</dbReference>
<evidence type="ECO:0000256" key="1">
    <source>
        <dbReference type="ARBA" id="ARBA00004141"/>
    </source>
</evidence>
<comment type="caution">
    <text evidence="10">The sequence shown here is derived from an EMBL/GenBank/DDBJ whole genome shotgun (WGS) entry which is preliminary data.</text>
</comment>
<organism evidence="10">
    <name type="scientific">Salmonella enterica subsp. salamae</name>
    <dbReference type="NCBI Taxonomy" id="59202"/>
    <lineage>
        <taxon>Bacteria</taxon>
        <taxon>Pseudomonadati</taxon>
        <taxon>Pseudomonadota</taxon>
        <taxon>Gammaproteobacteria</taxon>
        <taxon>Enterobacterales</taxon>
        <taxon>Enterobacteriaceae</taxon>
        <taxon>Salmonella</taxon>
    </lineage>
</organism>
<evidence type="ECO:0000256" key="4">
    <source>
        <dbReference type="ARBA" id="ARBA00022989"/>
    </source>
</evidence>
<dbReference type="PANTHER" id="PTHR38459:SF1">
    <property type="entry name" value="PROPHAGE BACTOPRENOL-LINKED GLUCOSE TRANSLOCASE HOMOLOG"/>
    <property type="match status" value="1"/>
</dbReference>
<keyword evidence="4 8" id="KW-1133">Transmembrane helix</keyword>
<dbReference type="PANTHER" id="PTHR38459">
    <property type="entry name" value="PROPHAGE BACTOPRENOL-LINKED GLUCOSE TRANSLOCASE HOMOLOG"/>
    <property type="match status" value="1"/>
</dbReference>
<proteinExistence type="inferred from homology"/>
<comment type="subcellular location">
    <subcellularLocation>
        <location evidence="1">Membrane</location>
        <topology evidence="1">Multi-pass membrane protein</topology>
    </subcellularLocation>
</comment>
<dbReference type="PIRSF" id="PIRSF006298">
    <property type="entry name" value="GtrA_prd"/>
    <property type="match status" value="1"/>
</dbReference>
<protein>
    <recommendedName>
        <fullName evidence="7">Bactoprenol-linked glucose translocase</fullName>
    </recommendedName>
</protein>
<dbReference type="Proteomes" id="UP000839746">
    <property type="component" value="Unassembled WGS sequence"/>
</dbReference>
<feature type="transmembrane region" description="Helical" evidence="8">
    <location>
        <begin position="12"/>
        <end position="30"/>
    </location>
</feature>
<gene>
    <name evidence="10" type="ORF">FNN84_11445</name>
</gene>
<reference evidence="10" key="1">
    <citation type="submission" date="2019-07" db="EMBL/GenBank/DDBJ databases">
        <authorList>
            <person name="Ashton P.M."/>
            <person name="Dallman T."/>
            <person name="Nair S."/>
            <person name="De Pinna E."/>
            <person name="Peters T."/>
            <person name="Grant K."/>
        </authorList>
    </citation>
    <scope>NUCLEOTIDE SEQUENCE [LARGE SCALE GENOMIC DNA]</scope>
    <source>
        <strain evidence="10">107213</strain>
    </source>
</reference>
<dbReference type="Pfam" id="PF04138">
    <property type="entry name" value="GtrA_DPMS_TM"/>
    <property type="match status" value="1"/>
</dbReference>
<accession>A0A5Y2S2J1</accession>
<evidence type="ECO:0000256" key="6">
    <source>
        <dbReference type="ARBA" id="ARBA00025595"/>
    </source>
</evidence>
<dbReference type="EMBL" id="AAILSQ010000010">
    <property type="protein sequence ID" value="ECF6051811.1"/>
    <property type="molecule type" value="Genomic_DNA"/>
</dbReference>